<dbReference type="Proteomes" id="UP000039217">
    <property type="component" value="Unassembled WGS sequence"/>
</dbReference>
<proteinExistence type="predicted"/>
<dbReference type="EMBL" id="CSBK01002083">
    <property type="protein sequence ID" value="COZ47299.1"/>
    <property type="molecule type" value="Genomic_DNA"/>
</dbReference>
<accession>A0A654U3E6</accession>
<evidence type="ECO:0000313" key="5">
    <source>
        <dbReference type="Proteomes" id="UP000039021"/>
    </source>
</evidence>
<sequence>MRQFADNLQIGVDGDAGTLSDLVQLGSDRGGRVAGTARLLAFGVENGAVLVAVLLDKVHLAAELAGDRPNLDLDLTEVLVALMADQLGSRHQRNHLLQVA</sequence>
<dbReference type="EMBL" id="CGCX01001309">
    <property type="protein sequence ID" value="CFR92515.1"/>
    <property type="molecule type" value="Genomic_DNA"/>
</dbReference>
<evidence type="ECO:0000313" key="8">
    <source>
        <dbReference type="Proteomes" id="UP000046680"/>
    </source>
</evidence>
<reference evidence="4" key="1">
    <citation type="submission" date="2015-03" db="EMBL/GenBank/DDBJ databases">
        <authorList>
            <consortium name="Pathogen Informatics"/>
            <person name="Murphy D."/>
        </authorList>
    </citation>
    <scope>NUCLEOTIDE SEQUENCE</scope>
    <source>
        <strain evidence="4">N09902308</strain>
    </source>
</reference>
<evidence type="ECO:0000313" key="7">
    <source>
        <dbReference type="Proteomes" id="UP000045842"/>
    </source>
</evidence>
<dbReference type="EMBL" id="CQQC01001981">
    <property type="protein sequence ID" value="CNW39951.1"/>
    <property type="molecule type" value="Genomic_DNA"/>
</dbReference>
<dbReference type="Proteomes" id="UP000045842">
    <property type="component" value="Unassembled WGS sequence"/>
</dbReference>
<evidence type="ECO:0000313" key="4">
    <source>
        <dbReference type="EMBL" id="COZ47299.1"/>
    </source>
</evidence>
<evidence type="ECO:0000313" key="2">
    <source>
        <dbReference type="EMBL" id="CNW39951.1"/>
    </source>
</evidence>
<dbReference type="AlphaFoldDB" id="A0A654U3E6"/>
<evidence type="ECO:0000313" key="3">
    <source>
        <dbReference type="EMBL" id="COX01608.1"/>
    </source>
</evidence>
<dbReference type="Proteomes" id="UP000046680">
    <property type="component" value="Unassembled WGS sequence"/>
</dbReference>
<organism evidence="1 8">
    <name type="scientific">Mycobacterium tuberculosis</name>
    <dbReference type="NCBI Taxonomy" id="1773"/>
    <lineage>
        <taxon>Bacteria</taxon>
        <taxon>Bacillati</taxon>
        <taxon>Actinomycetota</taxon>
        <taxon>Actinomycetes</taxon>
        <taxon>Mycobacteriales</taxon>
        <taxon>Mycobacteriaceae</taxon>
        <taxon>Mycobacterium</taxon>
        <taxon>Mycobacterium tuberculosis complex</taxon>
    </lineage>
</organism>
<dbReference type="EMBL" id="CSAD01001265">
    <property type="protein sequence ID" value="COX01608.1"/>
    <property type="molecule type" value="Genomic_DNA"/>
</dbReference>
<dbReference type="Proteomes" id="UP000039021">
    <property type="component" value="Unassembled WGS sequence"/>
</dbReference>
<reference evidence="5 6" key="2">
    <citation type="submission" date="2015-03" db="EMBL/GenBank/DDBJ databases">
        <authorList>
            <consortium name="Pathogen Informatics"/>
        </authorList>
    </citation>
    <scope>NUCLEOTIDE SEQUENCE [LARGE SCALE GENOMIC DNA]</scope>
    <source>
        <strain evidence="1 8">C09601061</strain>
        <strain evidence="2 6">D00501624</strain>
        <strain evidence="3 7">G09801536</strain>
        <strain evidence="5">N09902308</strain>
    </source>
</reference>
<evidence type="ECO:0000313" key="1">
    <source>
        <dbReference type="EMBL" id="CFR92515.1"/>
    </source>
</evidence>
<protein>
    <submittedName>
        <fullName evidence="1">Uncharacterized protein</fullName>
    </submittedName>
</protein>
<gene>
    <name evidence="1" type="ORF">ERS007657_02998</name>
    <name evidence="2" type="ORF">ERS007661_03927</name>
    <name evidence="3" type="ORF">ERS007679_04572</name>
    <name evidence="4" type="ORF">ERS007739_03792</name>
</gene>
<name>A0A654U3E6_MYCTX</name>
<evidence type="ECO:0000313" key="6">
    <source>
        <dbReference type="Proteomes" id="UP000039217"/>
    </source>
</evidence>